<feature type="domain" description="Immunoglobulin" evidence="5">
    <location>
        <begin position="128"/>
        <end position="194"/>
    </location>
</feature>
<dbReference type="KEGG" id="ccar:122135805"/>
<dbReference type="GO" id="GO:0004888">
    <property type="term" value="F:transmembrane signaling receptor activity"/>
    <property type="evidence" value="ECO:0007669"/>
    <property type="project" value="TreeGrafter"/>
</dbReference>
<dbReference type="PANTHER" id="PTHR11860:SF118">
    <property type="entry name" value="CMRF35-LIKE MOLECULE 3-RELATED"/>
    <property type="match status" value="1"/>
</dbReference>
<dbReference type="InterPro" id="IPR003599">
    <property type="entry name" value="Ig_sub"/>
</dbReference>
<dbReference type="InterPro" id="IPR013106">
    <property type="entry name" value="Ig_V-set"/>
</dbReference>
<evidence type="ECO:0000256" key="1">
    <source>
        <dbReference type="ARBA" id="ARBA00004370"/>
    </source>
</evidence>
<dbReference type="OrthoDB" id="8442846at2759"/>
<sequence>MKIIWTFTLLMIPGVLSSISVTGYSGRGVSITCRYDRRYTDNKKYFCKGQWSKCTDQIRTNTKNKQVDSGRFSLYDDTRAAVFTVTIRDLREQDSDIYYCGTDIYAKVDSYTEVKLKVVTAADCCEKSISLSAAAGGSVNISCRYPQSHSAHVKFCLQEIWNLISVLKRPEYWCGVQSDQGHKSFITRVLINVTGQY</sequence>
<feature type="chain" id="PRO_5040440687" evidence="4">
    <location>
        <begin position="18"/>
        <end position="197"/>
    </location>
</feature>
<evidence type="ECO:0000256" key="3">
    <source>
        <dbReference type="ARBA" id="ARBA00023136"/>
    </source>
</evidence>
<keyword evidence="3" id="KW-0472">Membrane</keyword>
<keyword evidence="4" id="KW-0732">Signal</keyword>
<dbReference type="SMART" id="SM00409">
    <property type="entry name" value="IG"/>
    <property type="match status" value="2"/>
</dbReference>
<comment type="subcellular location">
    <subcellularLocation>
        <location evidence="1">Membrane</location>
    </subcellularLocation>
</comment>
<organism evidence="6">
    <name type="scientific">Cyprinus carpio</name>
    <name type="common">Common carp</name>
    <dbReference type="NCBI Taxonomy" id="7962"/>
    <lineage>
        <taxon>Eukaryota</taxon>
        <taxon>Metazoa</taxon>
        <taxon>Chordata</taxon>
        <taxon>Craniata</taxon>
        <taxon>Vertebrata</taxon>
        <taxon>Euteleostomi</taxon>
        <taxon>Actinopterygii</taxon>
        <taxon>Neopterygii</taxon>
        <taxon>Teleostei</taxon>
        <taxon>Ostariophysi</taxon>
        <taxon>Cypriniformes</taxon>
        <taxon>Cyprinidae</taxon>
        <taxon>Cyprininae</taxon>
        <taxon>Cyprinus</taxon>
    </lineage>
</organism>
<feature type="signal peptide" evidence="4">
    <location>
        <begin position="1"/>
        <end position="17"/>
    </location>
</feature>
<dbReference type="GO" id="GO:0005886">
    <property type="term" value="C:plasma membrane"/>
    <property type="evidence" value="ECO:0007669"/>
    <property type="project" value="TreeGrafter"/>
</dbReference>
<reference evidence="6" key="1">
    <citation type="submission" date="2025-08" db="UniProtKB">
        <authorList>
            <consortium name="RefSeq"/>
        </authorList>
    </citation>
    <scope>IDENTIFICATION</scope>
    <source>
        <tissue evidence="6">Muscle</tissue>
    </source>
</reference>
<dbReference type="Proteomes" id="UP001155660">
    <property type="component" value="Chromosome B1"/>
</dbReference>
<dbReference type="GeneID" id="122135805"/>
<dbReference type="RefSeq" id="XP_042572002.1">
    <property type="nucleotide sequence ID" value="XM_042716068.1"/>
</dbReference>
<name>A0A9Q9ZS66_CYPCA</name>
<dbReference type="InterPro" id="IPR050671">
    <property type="entry name" value="CD300_family_receptors"/>
</dbReference>
<dbReference type="CDD" id="cd05716">
    <property type="entry name" value="IgV_pIgR_like"/>
    <property type="match status" value="1"/>
</dbReference>
<evidence type="ECO:0000259" key="5">
    <source>
        <dbReference type="SMART" id="SM00409"/>
    </source>
</evidence>
<proteinExistence type="predicted"/>
<dbReference type="Pfam" id="PF07686">
    <property type="entry name" value="V-set"/>
    <property type="match status" value="1"/>
</dbReference>
<keyword evidence="2" id="KW-0812">Transmembrane</keyword>
<protein>
    <submittedName>
        <fullName evidence="6">CMRF35-like molecule 7</fullName>
    </submittedName>
</protein>
<dbReference type="PANTHER" id="PTHR11860">
    <property type="entry name" value="POLYMERIC-IMMUNOGLOBULIN RECEPTOR"/>
    <property type="match status" value="1"/>
</dbReference>
<accession>A0A9Q9ZS66</accession>
<evidence type="ECO:0000256" key="2">
    <source>
        <dbReference type="ARBA" id="ARBA00022692"/>
    </source>
</evidence>
<gene>
    <name evidence="6" type="primary">LOC122135805</name>
</gene>
<evidence type="ECO:0000313" key="6">
    <source>
        <dbReference type="RefSeq" id="XP_042572002.1"/>
    </source>
</evidence>
<dbReference type="AlphaFoldDB" id="A0A9Q9ZS66"/>
<evidence type="ECO:0000256" key="4">
    <source>
        <dbReference type="SAM" id="SignalP"/>
    </source>
</evidence>
<feature type="domain" description="Immunoglobulin" evidence="5">
    <location>
        <begin position="18"/>
        <end position="119"/>
    </location>
</feature>